<dbReference type="InterPro" id="IPR003593">
    <property type="entry name" value="AAA+_ATPase"/>
</dbReference>
<dbReference type="PANTHER" id="PTHR43790">
    <property type="entry name" value="CARBOHYDRATE TRANSPORT ATP-BINDING PROTEIN MG119-RELATED"/>
    <property type="match status" value="1"/>
</dbReference>
<gene>
    <name evidence="10" type="ORF">ENP55_04390</name>
</gene>
<keyword evidence="7" id="KW-1278">Translocase</keyword>
<name>A0A7C2FPE6_9CREN</name>
<dbReference type="SUPFAM" id="SSF52540">
    <property type="entry name" value="P-loop containing nucleoside triphosphate hydrolases"/>
    <property type="match status" value="2"/>
</dbReference>
<evidence type="ECO:0000259" key="9">
    <source>
        <dbReference type="PROSITE" id="PS50893"/>
    </source>
</evidence>
<dbReference type="PROSITE" id="PS50893">
    <property type="entry name" value="ABC_TRANSPORTER_2"/>
    <property type="match status" value="2"/>
</dbReference>
<evidence type="ECO:0000256" key="1">
    <source>
        <dbReference type="ARBA" id="ARBA00004202"/>
    </source>
</evidence>
<feature type="domain" description="ABC transporter" evidence="9">
    <location>
        <begin position="262"/>
        <end position="504"/>
    </location>
</feature>
<keyword evidence="3" id="KW-1003">Cell membrane</keyword>
<dbReference type="PANTHER" id="PTHR43790:SF9">
    <property type="entry name" value="GALACTOFURANOSE TRANSPORTER ATP-BINDING PROTEIN YTFR"/>
    <property type="match status" value="1"/>
</dbReference>
<keyword evidence="2" id="KW-0813">Transport</keyword>
<feature type="domain" description="ABC transporter" evidence="9">
    <location>
        <begin position="7"/>
        <end position="242"/>
    </location>
</feature>
<proteinExistence type="predicted"/>
<comment type="subcellular location">
    <subcellularLocation>
        <location evidence="1">Cell membrane</location>
        <topology evidence="1">Peripheral membrane protein</topology>
    </subcellularLocation>
</comment>
<evidence type="ECO:0000256" key="2">
    <source>
        <dbReference type="ARBA" id="ARBA00022448"/>
    </source>
</evidence>
<dbReference type="InterPro" id="IPR003439">
    <property type="entry name" value="ABC_transporter-like_ATP-bd"/>
</dbReference>
<dbReference type="GO" id="GO:0005524">
    <property type="term" value="F:ATP binding"/>
    <property type="evidence" value="ECO:0007669"/>
    <property type="project" value="UniProtKB-KW"/>
</dbReference>
<dbReference type="InterPro" id="IPR027417">
    <property type="entry name" value="P-loop_NTPase"/>
</dbReference>
<keyword evidence="4" id="KW-0677">Repeat</keyword>
<comment type="caution">
    <text evidence="10">The sequence shown here is derived from an EMBL/GenBank/DDBJ whole genome shotgun (WGS) entry which is preliminary data.</text>
</comment>
<dbReference type="SMART" id="SM00382">
    <property type="entry name" value="AAA"/>
    <property type="match status" value="2"/>
</dbReference>
<dbReference type="GO" id="GO:0005886">
    <property type="term" value="C:plasma membrane"/>
    <property type="evidence" value="ECO:0007669"/>
    <property type="project" value="UniProtKB-SubCell"/>
</dbReference>
<evidence type="ECO:0000256" key="4">
    <source>
        <dbReference type="ARBA" id="ARBA00022737"/>
    </source>
</evidence>
<organism evidence="10">
    <name type="scientific">Thermosphaera aggregans</name>
    <dbReference type="NCBI Taxonomy" id="54254"/>
    <lineage>
        <taxon>Archaea</taxon>
        <taxon>Thermoproteota</taxon>
        <taxon>Thermoprotei</taxon>
        <taxon>Desulfurococcales</taxon>
        <taxon>Desulfurococcaceae</taxon>
        <taxon>Thermosphaera</taxon>
    </lineage>
</organism>
<reference evidence="10" key="1">
    <citation type="journal article" date="2020" name="mSystems">
        <title>Genome- and Community-Level Interaction Insights into Carbon Utilization and Element Cycling Functions of Hydrothermarchaeota in Hydrothermal Sediment.</title>
        <authorList>
            <person name="Zhou Z."/>
            <person name="Liu Y."/>
            <person name="Xu W."/>
            <person name="Pan J."/>
            <person name="Luo Z.H."/>
            <person name="Li M."/>
        </authorList>
    </citation>
    <scope>NUCLEOTIDE SEQUENCE [LARGE SCALE GENOMIC DNA]</scope>
    <source>
        <strain evidence="10">SpSt-23</strain>
    </source>
</reference>
<accession>A0A7C2FPE6</accession>
<dbReference type="GO" id="GO:0016887">
    <property type="term" value="F:ATP hydrolysis activity"/>
    <property type="evidence" value="ECO:0007669"/>
    <property type="project" value="InterPro"/>
</dbReference>
<sequence>MVEKTLVRLENISKTYPDGVKALDNVSLEIYPGEILGLLGENGAGKTTLMRILYGEIKPSSGKIYIKGQEVTFHGPWDALRHGIRMIYQHFSLVDEFTVMENMHLFMSTINKKVTIDETRKKVEEFLQTLGFQIPLDEPVGRLPIGVQQKVEIVKSLITGAEILILDEPTSVLNPIEIEELFRLIKTLREKGVSVIFISHKLKEIKELTNRVVVLRKGRKVGEAETASVDESTLAKMMIGEELPELTQTGRASLSNLSKEILVLENVEVKGDKEQSTLKGISLKVRSGEILGVAGIQGNGQKELAEAIIGLRKPVKGRILFENEDITNLSVEERLKKGVSFIPESRKIGLIGEMDISANILLTNHIHLVNRFGVIQTRKLEDLSLKVMKDYEVFATSPKVLVKHLSGGNQQKVMTGRELVKNPKLLIAMEPTQGLDVKSTQQIRRLLLDHRDKGGAVLLISSDLEELLTLSDRLVIIFNGKITAEGAPSEFTVEKIGLCMGGSC</sequence>
<evidence type="ECO:0000313" key="10">
    <source>
        <dbReference type="EMBL" id="HEF87519.1"/>
    </source>
</evidence>
<keyword evidence="5" id="KW-0547">Nucleotide-binding</keyword>
<dbReference type="InterPro" id="IPR050107">
    <property type="entry name" value="ABC_carbohydrate_import_ATPase"/>
</dbReference>
<dbReference type="FunFam" id="3.40.50.300:FF:000127">
    <property type="entry name" value="Ribose import ATP-binding protein RbsA"/>
    <property type="match status" value="1"/>
</dbReference>
<evidence type="ECO:0000256" key="5">
    <source>
        <dbReference type="ARBA" id="ARBA00022741"/>
    </source>
</evidence>
<dbReference type="EMBL" id="DSJT01000023">
    <property type="protein sequence ID" value="HEF87519.1"/>
    <property type="molecule type" value="Genomic_DNA"/>
</dbReference>
<keyword evidence="8" id="KW-0472">Membrane</keyword>
<evidence type="ECO:0000256" key="6">
    <source>
        <dbReference type="ARBA" id="ARBA00022840"/>
    </source>
</evidence>
<dbReference type="AlphaFoldDB" id="A0A7C2FPE6"/>
<evidence type="ECO:0000256" key="7">
    <source>
        <dbReference type="ARBA" id="ARBA00022967"/>
    </source>
</evidence>
<dbReference type="Gene3D" id="3.40.50.300">
    <property type="entry name" value="P-loop containing nucleotide triphosphate hydrolases"/>
    <property type="match status" value="2"/>
</dbReference>
<dbReference type="CDD" id="cd03216">
    <property type="entry name" value="ABC_Carb_Monos_I"/>
    <property type="match status" value="1"/>
</dbReference>
<evidence type="ECO:0000256" key="8">
    <source>
        <dbReference type="ARBA" id="ARBA00023136"/>
    </source>
</evidence>
<dbReference type="Pfam" id="PF00005">
    <property type="entry name" value="ABC_tran"/>
    <property type="match status" value="2"/>
</dbReference>
<keyword evidence="6 10" id="KW-0067">ATP-binding</keyword>
<protein>
    <submittedName>
        <fullName evidence="10">ABC transporter ATP-binding protein</fullName>
    </submittedName>
</protein>
<evidence type="ECO:0000256" key="3">
    <source>
        <dbReference type="ARBA" id="ARBA00022475"/>
    </source>
</evidence>
<dbReference type="CDD" id="cd03215">
    <property type="entry name" value="ABC_Carb_Monos_II"/>
    <property type="match status" value="1"/>
</dbReference>